<reference evidence="1 2" key="1">
    <citation type="journal article" date="2019" name="PLoS Negl. Trop. Dis.">
        <title>Whole genome sequencing of Entamoeba nuttalli reveals mammalian host-related molecular signatures and a novel octapeptide-repeat surface protein.</title>
        <authorList>
            <person name="Tanaka M."/>
            <person name="Makiuchi T."/>
            <person name="Komiyama T."/>
            <person name="Shiina T."/>
            <person name="Osaki K."/>
            <person name="Tachibana H."/>
        </authorList>
    </citation>
    <scope>NUCLEOTIDE SEQUENCE [LARGE SCALE GENOMIC DNA]</scope>
    <source>
        <strain evidence="1 2">P19-061405</strain>
    </source>
</reference>
<keyword evidence="2" id="KW-1185">Reference proteome</keyword>
<name>A0ABQ0D7Q1_9EUKA</name>
<proteinExistence type="predicted"/>
<evidence type="ECO:0000313" key="1">
    <source>
        <dbReference type="EMBL" id="GAB1218874.1"/>
    </source>
</evidence>
<organism evidence="1 2">
    <name type="scientific">Entamoeba nuttalli</name>
    <dbReference type="NCBI Taxonomy" id="412467"/>
    <lineage>
        <taxon>Eukaryota</taxon>
        <taxon>Amoebozoa</taxon>
        <taxon>Evosea</taxon>
        <taxon>Archamoebae</taxon>
        <taxon>Mastigamoebida</taxon>
        <taxon>Entamoebidae</taxon>
        <taxon>Entamoeba</taxon>
    </lineage>
</organism>
<accession>A0ABQ0D7Q1</accession>
<dbReference type="EMBL" id="BAAFRS010000007">
    <property type="protein sequence ID" value="GAB1218874.1"/>
    <property type="molecule type" value="Genomic_DNA"/>
</dbReference>
<comment type="caution">
    <text evidence="1">The sequence shown here is derived from an EMBL/GenBank/DDBJ whole genome shotgun (WGS) entry which is preliminary data.</text>
</comment>
<gene>
    <name evidence="1" type="ORF">ENUP19_0007G0002</name>
</gene>
<protein>
    <submittedName>
        <fullName evidence="1">Uncharacterized protein</fullName>
    </submittedName>
</protein>
<sequence>MKKVENEECKGINIEKDVKAKDVKLIKCQNMKINDTSNSIKQNECDNVEVITEQQNEMIGRFGIVGGNNMPMGRFRGSFLK</sequence>
<evidence type="ECO:0000313" key="2">
    <source>
        <dbReference type="Proteomes" id="UP001628156"/>
    </source>
</evidence>
<dbReference type="Proteomes" id="UP001628156">
    <property type="component" value="Unassembled WGS sequence"/>
</dbReference>